<dbReference type="OMA" id="FLPFRHD"/>
<dbReference type="EMBL" id="GL376601">
    <property type="status" value="NOT_ANNOTATED_CDS"/>
    <property type="molecule type" value="Genomic_DNA"/>
</dbReference>
<dbReference type="PROSITE" id="PS50179">
    <property type="entry name" value="VHS"/>
    <property type="match status" value="1"/>
</dbReference>
<dbReference type="Gene3D" id="1.20.58.160">
    <property type="match status" value="1"/>
</dbReference>
<dbReference type="STRING" id="431595.K3X4R2"/>
<dbReference type="EnsemblProtists" id="PYU1_T012211">
    <property type="protein sequence ID" value="PYU1_T012211"/>
    <property type="gene ID" value="PYU1_G012185"/>
</dbReference>
<dbReference type="Pfam" id="PF00790">
    <property type="entry name" value="VHS"/>
    <property type="match status" value="1"/>
</dbReference>
<dbReference type="PANTHER" id="PTHR45898">
    <property type="entry name" value="TOM1-LIKE PROTEIN"/>
    <property type="match status" value="1"/>
</dbReference>
<name>K3X4R2_GLOUD</name>
<dbReference type="Proteomes" id="UP000019132">
    <property type="component" value="Unassembled WGS sequence"/>
</dbReference>
<feature type="region of interest" description="Disordered" evidence="5">
    <location>
        <begin position="431"/>
        <end position="461"/>
    </location>
</feature>
<evidence type="ECO:0000256" key="2">
    <source>
        <dbReference type="ARBA" id="ARBA00022448"/>
    </source>
</evidence>
<keyword evidence="4" id="KW-0472">Membrane</keyword>
<dbReference type="SUPFAM" id="SSF89009">
    <property type="entry name" value="GAT-like domain"/>
    <property type="match status" value="1"/>
</dbReference>
<dbReference type="AlphaFoldDB" id="K3X4R2"/>
<dbReference type="Pfam" id="PF03127">
    <property type="entry name" value="GAT"/>
    <property type="match status" value="1"/>
</dbReference>
<evidence type="ECO:0000256" key="1">
    <source>
        <dbReference type="ARBA" id="ARBA00004170"/>
    </source>
</evidence>
<feature type="compositionally biased region" description="Polar residues" evidence="5">
    <location>
        <begin position="328"/>
        <end position="337"/>
    </location>
</feature>
<reference evidence="7" key="3">
    <citation type="submission" date="2015-02" db="UniProtKB">
        <authorList>
            <consortium name="EnsemblProtists"/>
        </authorList>
    </citation>
    <scope>IDENTIFICATION</scope>
    <source>
        <strain evidence="7">DAOM BR144</strain>
    </source>
</reference>
<dbReference type="GO" id="GO:0035091">
    <property type="term" value="F:phosphatidylinositol binding"/>
    <property type="evidence" value="ECO:0007669"/>
    <property type="project" value="InterPro"/>
</dbReference>
<evidence type="ECO:0000256" key="4">
    <source>
        <dbReference type="ARBA" id="ARBA00023136"/>
    </source>
</evidence>
<evidence type="ECO:0000313" key="8">
    <source>
        <dbReference type="Proteomes" id="UP000019132"/>
    </source>
</evidence>
<dbReference type="GO" id="GO:0043130">
    <property type="term" value="F:ubiquitin binding"/>
    <property type="evidence" value="ECO:0007669"/>
    <property type="project" value="InterPro"/>
</dbReference>
<dbReference type="SUPFAM" id="SSF48464">
    <property type="entry name" value="ENTH/VHS domain"/>
    <property type="match status" value="1"/>
</dbReference>
<keyword evidence="3" id="KW-0653">Protein transport</keyword>
<dbReference type="InterPro" id="IPR004152">
    <property type="entry name" value="GAT_dom"/>
</dbReference>
<dbReference type="InterPro" id="IPR008942">
    <property type="entry name" value="ENTH_VHS"/>
</dbReference>
<keyword evidence="2" id="KW-0813">Transport</keyword>
<proteinExistence type="predicted"/>
<dbReference type="InterPro" id="IPR044836">
    <property type="entry name" value="TOL_plant"/>
</dbReference>
<evidence type="ECO:0000313" key="7">
    <source>
        <dbReference type="EnsemblProtists" id="PYU1_T012211"/>
    </source>
</evidence>
<dbReference type="HOGENOM" id="CLU_041742_0_0_1"/>
<evidence type="ECO:0000256" key="5">
    <source>
        <dbReference type="SAM" id="MobiDB-lite"/>
    </source>
</evidence>
<protein>
    <recommendedName>
        <fullName evidence="6">VHS domain-containing protein</fullName>
    </recommendedName>
</protein>
<dbReference type="GO" id="GO:0043328">
    <property type="term" value="P:protein transport to vacuole involved in ubiquitin-dependent protein catabolic process via the multivesicular body sorting pathway"/>
    <property type="evidence" value="ECO:0007669"/>
    <property type="project" value="InterPro"/>
</dbReference>
<reference evidence="8" key="1">
    <citation type="journal article" date="2010" name="Genome Biol.">
        <title>Genome sequence of the necrotrophic plant pathogen Pythium ultimum reveals original pathogenicity mechanisms and effector repertoire.</title>
        <authorList>
            <person name="Levesque C.A."/>
            <person name="Brouwer H."/>
            <person name="Cano L."/>
            <person name="Hamilton J.P."/>
            <person name="Holt C."/>
            <person name="Huitema E."/>
            <person name="Raffaele S."/>
            <person name="Robideau G.P."/>
            <person name="Thines M."/>
            <person name="Win J."/>
            <person name="Zerillo M.M."/>
            <person name="Beakes G.W."/>
            <person name="Boore J.L."/>
            <person name="Busam D."/>
            <person name="Dumas B."/>
            <person name="Ferriera S."/>
            <person name="Fuerstenberg S.I."/>
            <person name="Gachon C.M."/>
            <person name="Gaulin E."/>
            <person name="Govers F."/>
            <person name="Grenville-Briggs L."/>
            <person name="Horner N."/>
            <person name="Hostetler J."/>
            <person name="Jiang R.H."/>
            <person name="Johnson J."/>
            <person name="Krajaejun T."/>
            <person name="Lin H."/>
            <person name="Meijer H.J."/>
            <person name="Moore B."/>
            <person name="Morris P."/>
            <person name="Phuntmart V."/>
            <person name="Puiu D."/>
            <person name="Shetty J."/>
            <person name="Stajich J.E."/>
            <person name="Tripathy S."/>
            <person name="Wawra S."/>
            <person name="van West P."/>
            <person name="Whitty B.R."/>
            <person name="Coutinho P.M."/>
            <person name="Henrissat B."/>
            <person name="Martin F."/>
            <person name="Thomas P.D."/>
            <person name="Tyler B.M."/>
            <person name="De Vries R.P."/>
            <person name="Kamoun S."/>
            <person name="Yandell M."/>
            <person name="Tisserat N."/>
            <person name="Buell C.R."/>
        </authorList>
    </citation>
    <scope>NUCLEOTIDE SEQUENCE</scope>
    <source>
        <strain evidence="8">DAOM:BR144</strain>
    </source>
</reference>
<feature type="compositionally biased region" description="Basic and acidic residues" evidence="5">
    <location>
        <begin position="318"/>
        <end position="327"/>
    </location>
</feature>
<dbReference type="SMART" id="SM00288">
    <property type="entry name" value="VHS"/>
    <property type="match status" value="1"/>
</dbReference>
<dbReference type="InParanoid" id="K3X4R2"/>
<dbReference type="GO" id="GO:0016020">
    <property type="term" value="C:membrane"/>
    <property type="evidence" value="ECO:0007669"/>
    <property type="project" value="UniProtKB-SubCell"/>
</dbReference>
<feature type="compositionally biased region" description="Polar residues" evidence="5">
    <location>
        <begin position="363"/>
        <end position="373"/>
    </location>
</feature>
<accession>K3X4R2</accession>
<evidence type="ECO:0000256" key="3">
    <source>
        <dbReference type="ARBA" id="ARBA00022927"/>
    </source>
</evidence>
<feature type="region of interest" description="Disordered" evidence="5">
    <location>
        <begin position="315"/>
        <end position="403"/>
    </location>
</feature>
<dbReference type="Gene3D" id="1.25.40.90">
    <property type="match status" value="1"/>
</dbReference>
<dbReference type="VEuPathDB" id="FungiDB:PYU1_G012185"/>
<dbReference type="InterPro" id="IPR038425">
    <property type="entry name" value="GAT_sf"/>
</dbReference>
<sequence length="461" mass="51157">MDAMEAKMLEWRKKMPSKRQLTSSIGKIVQQKSVAVLYTPSEQDRIKKMTDLIAKATSEYERGEHWDRIMAVVDALANTSNRAVLKESVRFLRLRLGDPSSQVVILALTLTEAIVKNCGHLMHLEIASEPFMHELEATHKTHSNKRGRDSLEICARILEMVQAWGEAFLPYRHDYPLFIDTYHNMRKKGVKFPTQYDDTKVPVLTPPSVPSTASISSTSSALAGLSPSELYHVATNVTEMFEDMLHEAQKSNSSISSHGVILELAAQARELVQRMEGVIQSAVVDGSERLADYLAVNDSLHAALKKYEQVSARLRASNQDDHDEHSARASTSSRQSFQGRGDNQNGDNDDDDDPFAEFVRSRAGSTQATSANRSSTPAKATKSAPPPQAVSNQDEDDEDDPFASFVQQRAAKIEDVFDDKKSAVPAPVEKNLIDLWDDEPTPAQPQTQAPPAPMKDLWGDD</sequence>
<dbReference type="eggNOG" id="KOG1087">
    <property type="taxonomic scope" value="Eukaryota"/>
</dbReference>
<organism evidence="7 8">
    <name type="scientific">Globisporangium ultimum (strain ATCC 200006 / CBS 805.95 / DAOM BR144)</name>
    <name type="common">Pythium ultimum</name>
    <dbReference type="NCBI Taxonomy" id="431595"/>
    <lineage>
        <taxon>Eukaryota</taxon>
        <taxon>Sar</taxon>
        <taxon>Stramenopiles</taxon>
        <taxon>Oomycota</taxon>
        <taxon>Peronosporomycetes</taxon>
        <taxon>Pythiales</taxon>
        <taxon>Pythiaceae</taxon>
        <taxon>Globisporangium</taxon>
    </lineage>
</organism>
<dbReference type="GO" id="GO:0005737">
    <property type="term" value="C:cytoplasm"/>
    <property type="evidence" value="ECO:0007669"/>
    <property type="project" value="UniProtKB-ARBA"/>
</dbReference>
<dbReference type="PANTHER" id="PTHR45898:SF4">
    <property type="entry name" value="TARGET OF MYB PROTEIN 1"/>
    <property type="match status" value="1"/>
</dbReference>
<dbReference type="CDD" id="cd03561">
    <property type="entry name" value="VHS"/>
    <property type="match status" value="1"/>
</dbReference>
<dbReference type="InterPro" id="IPR002014">
    <property type="entry name" value="VHS_dom"/>
</dbReference>
<keyword evidence="8" id="KW-1185">Reference proteome</keyword>
<reference evidence="8" key="2">
    <citation type="submission" date="2010-04" db="EMBL/GenBank/DDBJ databases">
        <authorList>
            <person name="Buell R."/>
            <person name="Hamilton J."/>
            <person name="Hostetler J."/>
        </authorList>
    </citation>
    <scope>NUCLEOTIDE SEQUENCE [LARGE SCALE GENOMIC DNA]</scope>
    <source>
        <strain evidence="8">DAOM:BR144</strain>
    </source>
</reference>
<comment type="subcellular location">
    <subcellularLocation>
        <location evidence="1">Membrane</location>
        <topology evidence="1">Peripheral membrane protein</topology>
    </subcellularLocation>
</comment>
<feature type="domain" description="VHS" evidence="6">
    <location>
        <begin position="56"/>
        <end position="193"/>
    </location>
</feature>
<evidence type="ECO:0000259" key="6">
    <source>
        <dbReference type="PROSITE" id="PS50179"/>
    </source>
</evidence>
<feature type="compositionally biased region" description="Low complexity" evidence="5">
    <location>
        <begin position="374"/>
        <end position="383"/>
    </location>
</feature>